<gene>
    <name evidence="1" type="ORF">ColLi_10083</name>
</gene>
<dbReference type="AlphaFoldDB" id="A0AA37GU26"/>
<keyword evidence="2" id="KW-1185">Reference proteome</keyword>
<evidence type="ECO:0000313" key="2">
    <source>
        <dbReference type="Proteomes" id="UP001055172"/>
    </source>
</evidence>
<sequence>MTGSIAGAALKRRALGECACAADAEDTDEIRAEIGRKEVAPCRIGEDGVWVRPILSRWNRAWV</sequence>
<reference evidence="1 2" key="1">
    <citation type="submission" date="2021-07" db="EMBL/GenBank/DDBJ databases">
        <title>Genome data of Colletotrichum spaethianum.</title>
        <authorList>
            <person name="Utami Y.D."/>
            <person name="Hiruma K."/>
        </authorList>
    </citation>
    <scope>NUCLEOTIDE SEQUENCE [LARGE SCALE GENOMIC DNA]</scope>
    <source>
        <strain evidence="1 2">MAFF 242679</strain>
    </source>
</reference>
<dbReference type="EMBL" id="BPPX01000025">
    <property type="protein sequence ID" value="GJC87245.1"/>
    <property type="molecule type" value="Genomic_DNA"/>
</dbReference>
<comment type="caution">
    <text evidence="1">The sequence shown here is derived from an EMBL/GenBank/DDBJ whole genome shotgun (WGS) entry which is preliminary data.</text>
</comment>
<organism evidence="1 2">
    <name type="scientific">Colletotrichum liriopes</name>
    <dbReference type="NCBI Taxonomy" id="708192"/>
    <lineage>
        <taxon>Eukaryota</taxon>
        <taxon>Fungi</taxon>
        <taxon>Dikarya</taxon>
        <taxon>Ascomycota</taxon>
        <taxon>Pezizomycotina</taxon>
        <taxon>Sordariomycetes</taxon>
        <taxon>Hypocreomycetidae</taxon>
        <taxon>Glomerellales</taxon>
        <taxon>Glomerellaceae</taxon>
        <taxon>Colletotrichum</taxon>
        <taxon>Colletotrichum spaethianum species complex</taxon>
    </lineage>
</organism>
<accession>A0AA37GU26</accession>
<protein>
    <submittedName>
        <fullName evidence="1">Uncharacterized protein</fullName>
    </submittedName>
</protein>
<dbReference type="Proteomes" id="UP001055172">
    <property type="component" value="Unassembled WGS sequence"/>
</dbReference>
<evidence type="ECO:0000313" key="1">
    <source>
        <dbReference type="EMBL" id="GJC87245.1"/>
    </source>
</evidence>
<name>A0AA37GU26_9PEZI</name>
<proteinExistence type="predicted"/>